<sequence>MVGGGSRRDDGPVGINSTNVFAALESLRRKKKSDKEHGSSKNKGSTKSQAKQPEPQVFWQPTPLTVKSWADVDDDDDYYATTAPPQSVWATSEPQQNKESSTPVEETESEEDGLDEGYDDVEEEHEHEPDVPVQPEPVVKKAPQASLPPKDTERQLSKKELKKKELAELEAVLAEFGMNNKETTGLESHGTAQAKKTGELNGDVEKKESAPSESKNAKKKKKKDKSSKEVKEQQDQPNGSEVNDGLDETAGTENAEEDASAIDVKERLKKVAAMKKKKSNKELDAAAKAAAVEAAARSAKLAAAKKKEKNHYNQQPVR</sequence>
<dbReference type="PANTHER" id="PTHR31365:SF4">
    <property type="entry name" value="OS05G0179800 PROTEIN"/>
    <property type="match status" value="1"/>
</dbReference>
<protein>
    <submittedName>
        <fullName evidence="2">Uncharacterized protein</fullName>
    </submittedName>
</protein>
<feature type="compositionally biased region" description="Polar residues" evidence="1">
    <location>
        <begin position="41"/>
        <end position="51"/>
    </location>
</feature>
<dbReference type="OrthoDB" id="693363at2759"/>
<feature type="region of interest" description="Disordered" evidence="1">
    <location>
        <begin position="176"/>
        <end position="264"/>
    </location>
</feature>
<gene>
    <name evidence="2" type="ORF">NE237_025651</name>
</gene>
<feature type="compositionally biased region" description="Basic and acidic residues" evidence="1">
    <location>
        <begin position="150"/>
        <end position="162"/>
    </location>
</feature>
<feature type="compositionally biased region" description="Basic and acidic residues" evidence="1">
    <location>
        <begin position="1"/>
        <end position="11"/>
    </location>
</feature>
<dbReference type="Proteomes" id="UP001141806">
    <property type="component" value="Unassembled WGS sequence"/>
</dbReference>
<dbReference type="PANTHER" id="PTHR31365">
    <property type="entry name" value="EXPRESSED PROTEIN"/>
    <property type="match status" value="1"/>
</dbReference>
<accession>A0A9Q0H5K7</accession>
<evidence type="ECO:0000313" key="3">
    <source>
        <dbReference type="Proteomes" id="UP001141806"/>
    </source>
</evidence>
<feature type="region of interest" description="Disordered" evidence="1">
    <location>
        <begin position="1"/>
        <end position="162"/>
    </location>
</feature>
<evidence type="ECO:0000313" key="2">
    <source>
        <dbReference type="EMBL" id="KAJ4958540.1"/>
    </source>
</evidence>
<proteinExistence type="predicted"/>
<reference evidence="2" key="1">
    <citation type="journal article" date="2023" name="Plant J.">
        <title>The genome of the king protea, Protea cynaroides.</title>
        <authorList>
            <person name="Chang J."/>
            <person name="Duong T.A."/>
            <person name="Schoeman C."/>
            <person name="Ma X."/>
            <person name="Roodt D."/>
            <person name="Barker N."/>
            <person name="Li Z."/>
            <person name="Van de Peer Y."/>
            <person name="Mizrachi E."/>
        </authorList>
    </citation>
    <scope>NUCLEOTIDE SEQUENCE</scope>
    <source>
        <tissue evidence="2">Young leaves</tissue>
    </source>
</reference>
<name>A0A9Q0H5K7_9MAGN</name>
<dbReference type="AlphaFoldDB" id="A0A9Q0H5K7"/>
<comment type="caution">
    <text evidence="2">The sequence shown here is derived from an EMBL/GenBank/DDBJ whole genome shotgun (WGS) entry which is preliminary data.</text>
</comment>
<feature type="compositionally biased region" description="Acidic residues" evidence="1">
    <location>
        <begin position="105"/>
        <end position="123"/>
    </location>
</feature>
<organism evidence="2 3">
    <name type="scientific">Protea cynaroides</name>
    <dbReference type="NCBI Taxonomy" id="273540"/>
    <lineage>
        <taxon>Eukaryota</taxon>
        <taxon>Viridiplantae</taxon>
        <taxon>Streptophyta</taxon>
        <taxon>Embryophyta</taxon>
        <taxon>Tracheophyta</taxon>
        <taxon>Spermatophyta</taxon>
        <taxon>Magnoliopsida</taxon>
        <taxon>Proteales</taxon>
        <taxon>Proteaceae</taxon>
        <taxon>Protea</taxon>
    </lineage>
</organism>
<feature type="compositionally biased region" description="Polar residues" evidence="1">
    <location>
        <begin position="83"/>
        <end position="98"/>
    </location>
</feature>
<evidence type="ECO:0000256" key="1">
    <source>
        <dbReference type="SAM" id="MobiDB-lite"/>
    </source>
</evidence>
<dbReference type="EMBL" id="JAMYWD010000010">
    <property type="protein sequence ID" value="KAJ4958540.1"/>
    <property type="molecule type" value="Genomic_DNA"/>
</dbReference>
<keyword evidence="3" id="KW-1185">Reference proteome</keyword>
<feature type="region of interest" description="Disordered" evidence="1">
    <location>
        <begin position="298"/>
        <end position="318"/>
    </location>
</feature>